<evidence type="ECO:0000259" key="2">
    <source>
        <dbReference type="Pfam" id="PF06991"/>
    </source>
</evidence>
<feature type="region of interest" description="Disordered" evidence="1">
    <location>
        <begin position="321"/>
        <end position="489"/>
    </location>
</feature>
<accession>A0AAD5WT59</accession>
<feature type="region of interest" description="Disordered" evidence="1">
    <location>
        <begin position="1"/>
        <end position="212"/>
    </location>
</feature>
<protein>
    <recommendedName>
        <fullName evidence="2">Micro-fibrillar-associated protein 1 C-terminal domain-containing protein</fullName>
    </recommendedName>
</protein>
<keyword evidence="4" id="KW-1185">Reference proteome</keyword>
<sequence>MPPPKRMTANRAKPIRHRAGKPAGASSSESSSDSDSDAPATTKKPKRAPPLVVAKPKGAGQVISRGSGKIDLASTREDAAIQRAELEAMAKDAGFETESEGGDEAPATRVPGPPQEASSEEEEGESSEEEEESSSEEEAPRRLMIRPKFIPKSQRAGAADAGAKKQEEEEAAKKKVVDALVEEQIRIRAMGKRKDDDDSSSDVDTADDVDPEAEYAAWKLRELKRLKRDRDQLIAREKEREEIERRRNLTAEEREQEDAEKNFKLKEEKESRGKAGFMQKYFHKGAFYQGDAAKEGLLDRDIMGAKFQDVANRELLPKALQMRDMTKLGKKGASKYRDLKSEDTGSWGNREGYRGGGGGRRGFDGDDRFAPDADGRSAKGSNMIPLGERKDRDRRDDRPRDRYDDDRRSRDRGDRYGDRNRDRRPREDREGSDRHRDSREIYRDRSRSSSPRQEGDDDRDDYYRSRKREGSRDRERRGDDKRRRVDSRY</sequence>
<feature type="compositionally biased region" description="Basic and acidic residues" evidence="1">
    <location>
        <begin position="74"/>
        <end position="94"/>
    </location>
</feature>
<feature type="compositionally biased region" description="Basic and acidic residues" evidence="1">
    <location>
        <begin position="461"/>
        <end position="489"/>
    </location>
</feature>
<dbReference type="Proteomes" id="UP001201980">
    <property type="component" value="Unassembled WGS sequence"/>
</dbReference>
<dbReference type="AlphaFoldDB" id="A0AAD5WT59"/>
<feature type="compositionally biased region" description="Acidic residues" evidence="1">
    <location>
        <begin position="118"/>
        <end position="137"/>
    </location>
</feature>
<reference evidence="3" key="1">
    <citation type="submission" date="2022-07" db="EMBL/GenBank/DDBJ databases">
        <title>Draft genome sequence of Zalerion maritima ATCC 34329, a (micro)plastics degrading marine fungus.</title>
        <authorList>
            <person name="Paco A."/>
            <person name="Goncalves M.F.M."/>
            <person name="Rocha-Santos T.A.P."/>
            <person name="Alves A."/>
        </authorList>
    </citation>
    <scope>NUCLEOTIDE SEQUENCE</scope>
    <source>
        <strain evidence="3">ATCC 34329</strain>
    </source>
</reference>
<name>A0AAD5WT59_9PEZI</name>
<feature type="compositionally biased region" description="Acidic residues" evidence="1">
    <location>
        <begin position="197"/>
        <end position="212"/>
    </location>
</feature>
<dbReference type="InterPro" id="IPR009730">
    <property type="entry name" value="MFAP1_C"/>
</dbReference>
<feature type="compositionally biased region" description="Basic and acidic residues" evidence="1">
    <location>
        <begin position="387"/>
        <end position="447"/>
    </location>
</feature>
<proteinExistence type="predicted"/>
<evidence type="ECO:0000313" key="4">
    <source>
        <dbReference type="Proteomes" id="UP001201980"/>
    </source>
</evidence>
<evidence type="ECO:0000313" key="3">
    <source>
        <dbReference type="EMBL" id="KAJ2903986.1"/>
    </source>
</evidence>
<organism evidence="3 4">
    <name type="scientific">Zalerion maritima</name>
    <dbReference type="NCBI Taxonomy" id="339359"/>
    <lineage>
        <taxon>Eukaryota</taxon>
        <taxon>Fungi</taxon>
        <taxon>Dikarya</taxon>
        <taxon>Ascomycota</taxon>
        <taxon>Pezizomycotina</taxon>
        <taxon>Sordariomycetes</taxon>
        <taxon>Lulworthiomycetidae</taxon>
        <taxon>Lulworthiales</taxon>
        <taxon>Lulworthiaceae</taxon>
        <taxon>Zalerion</taxon>
    </lineage>
</organism>
<comment type="caution">
    <text evidence="3">The sequence shown here is derived from an EMBL/GenBank/DDBJ whole genome shotgun (WGS) entry which is preliminary data.</text>
</comment>
<feature type="domain" description="Micro-fibrillar-associated protein 1 C-terminal" evidence="2">
    <location>
        <begin position="134"/>
        <end position="344"/>
    </location>
</feature>
<feature type="compositionally biased region" description="Basic and acidic residues" evidence="1">
    <location>
        <begin position="162"/>
        <end position="177"/>
    </location>
</feature>
<feature type="region of interest" description="Disordered" evidence="1">
    <location>
        <begin position="234"/>
        <end position="269"/>
    </location>
</feature>
<dbReference type="EMBL" id="JAKWBI020000065">
    <property type="protein sequence ID" value="KAJ2903986.1"/>
    <property type="molecule type" value="Genomic_DNA"/>
</dbReference>
<feature type="compositionally biased region" description="Low complexity" evidence="1">
    <location>
        <begin position="26"/>
        <end position="42"/>
    </location>
</feature>
<feature type="compositionally biased region" description="Basic and acidic residues" evidence="1">
    <location>
        <begin position="361"/>
        <end position="377"/>
    </location>
</feature>
<dbReference type="PANTHER" id="PTHR15327">
    <property type="entry name" value="MICROFIBRIL-ASSOCIATED PROTEIN"/>
    <property type="match status" value="1"/>
</dbReference>
<dbReference type="Pfam" id="PF06991">
    <property type="entry name" value="MFAP1"/>
    <property type="match status" value="1"/>
</dbReference>
<dbReference type="InterPro" id="IPR033194">
    <property type="entry name" value="MFAP1"/>
</dbReference>
<gene>
    <name evidence="3" type="ORF">MKZ38_009041</name>
</gene>
<evidence type="ECO:0000256" key="1">
    <source>
        <dbReference type="SAM" id="MobiDB-lite"/>
    </source>
</evidence>